<gene>
    <name evidence="6" type="ORF">P1J78_23185</name>
</gene>
<dbReference type="AlphaFoldDB" id="A0AAE3NWN0"/>
<comment type="caution">
    <text evidence="6">The sequence shown here is derived from an EMBL/GenBank/DDBJ whole genome shotgun (WGS) entry which is preliminary data.</text>
</comment>
<proteinExistence type="inferred from homology"/>
<dbReference type="PANTHER" id="PTHR33337">
    <property type="entry name" value="GFA DOMAIN-CONTAINING PROTEIN"/>
    <property type="match status" value="1"/>
</dbReference>
<dbReference type="Pfam" id="PF04828">
    <property type="entry name" value="GFA"/>
    <property type="match status" value="1"/>
</dbReference>
<keyword evidence="3" id="KW-0862">Zinc</keyword>
<keyword evidence="7" id="KW-1185">Reference proteome</keyword>
<keyword evidence="4" id="KW-0456">Lyase</keyword>
<evidence type="ECO:0000256" key="3">
    <source>
        <dbReference type="ARBA" id="ARBA00022833"/>
    </source>
</evidence>
<name>A0AAE3NWN0_9RHOB</name>
<protein>
    <submittedName>
        <fullName evidence="6">GFA family protein</fullName>
    </submittedName>
</protein>
<evidence type="ECO:0000256" key="1">
    <source>
        <dbReference type="ARBA" id="ARBA00005495"/>
    </source>
</evidence>
<dbReference type="GO" id="GO:0016846">
    <property type="term" value="F:carbon-sulfur lyase activity"/>
    <property type="evidence" value="ECO:0007669"/>
    <property type="project" value="InterPro"/>
</dbReference>
<dbReference type="SUPFAM" id="SSF51316">
    <property type="entry name" value="Mss4-like"/>
    <property type="match status" value="1"/>
</dbReference>
<dbReference type="PROSITE" id="PS51891">
    <property type="entry name" value="CENP_V_GFA"/>
    <property type="match status" value="1"/>
</dbReference>
<dbReference type="GO" id="GO:0046872">
    <property type="term" value="F:metal ion binding"/>
    <property type="evidence" value="ECO:0007669"/>
    <property type="project" value="UniProtKB-KW"/>
</dbReference>
<evidence type="ECO:0000259" key="5">
    <source>
        <dbReference type="PROSITE" id="PS51891"/>
    </source>
</evidence>
<dbReference type="PANTHER" id="PTHR33337:SF40">
    <property type="entry name" value="CENP-V_GFA DOMAIN-CONTAINING PROTEIN-RELATED"/>
    <property type="match status" value="1"/>
</dbReference>
<evidence type="ECO:0000313" key="7">
    <source>
        <dbReference type="Proteomes" id="UP001220964"/>
    </source>
</evidence>
<feature type="domain" description="CENP-V/GFA" evidence="5">
    <location>
        <begin position="4"/>
        <end position="119"/>
    </location>
</feature>
<accession>A0AAE3NWN0</accession>
<comment type="similarity">
    <text evidence="1">Belongs to the Gfa family.</text>
</comment>
<dbReference type="Gene3D" id="3.90.1590.10">
    <property type="entry name" value="glutathione-dependent formaldehyde- activating enzyme (gfa)"/>
    <property type="match status" value="1"/>
</dbReference>
<dbReference type="RefSeq" id="WP_275569752.1">
    <property type="nucleotide sequence ID" value="NZ_JARGYC010000112.1"/>
</dbReference>
<dbReference type="EMBL" id="JARGYC010000112">
    <property type="protein sequence ID" value="MDF0603636.1"/>
    <property type="molecule type" value="Genomic_DNA"/>
</dbReference>
<organism evidence="6 7">
    <name type="scientific">Psychromarinibacter sediminicola</name>
    <dbReference type="NCBI Taxonomy" id="3033385"/>
    <lineage>
        <taxon>Bacteria</taxon>
        <taxon>Pseudomonadati</taxon>
        <taxon>Pseudomonadota</taxon>
        <taxon>Alphaproteobacteria</taxon>
        <taxon>Rhodobacterales</taxon>
        <taxon>Paracoccaceae</taxon>
        <taxon>Psychromarinibacter</taxon>
    </lineage>
</organism>
<dbReference type="Proteomes" id="UP001220964">
    <property type="component" value="Unassembled WGS sequence"/>
</dbReference>
<evidence type="ECO:0000256" key="2">
    <source>
        <dbReference type="ARBA" id="ARBA00022723"/>
    </source>
</evidence>
<evidence type="ECO:0000256" key="4">
    <source>
        <dbReference type="ARBA" id="ARBA00023239"/>
    </source>
</evidence>
<dbReference type="InterPro" id="IPR006913">
    <property type="entry name" value="CENP-V/GFA"/>
</dbReference>
<keyword evidence="2" id="KW-0479">Metal-binding</keyword>
<sequence>MLDGQGRCLCGQVRYKFDPEAVLWQGHCHCESCRRACSAPFTTFFGVRASAWRWFGKAPSVYRSSPGVERFFCGRCGSQMAYRSDRAPGEIHGYAASLDRPELATPERHEFAAEMLPWVHLADDLPRE</sequence>
<evidence type="ECO:0000313" key="6">
    <source>
        <dbReference type="EMBL" id="MDF0603636.1"/>
    </source>
</evidence>
<dbReference type="InterPro" id="IPR011057">
    <property type="entry name" value="Mss4-like_sf"/>
</dbReference>
<reference evidence="6" key="1">
    <citation type="submission" date="2023-03" db="EMBL/GenBank/DDBJ databases">
        <title>Multiphase analysis and comparison of six strains from genera Psychromarinibacter, Lutimaribacter, and Maritimibacter, including a novel species: Psychromarinibacter sediminicola sp. nov.</title>
        <authorList>
            <person name="Wang Y.-H."/>
            <person name="Ye M.-Q."/>
            <person name="Du Z.-J."/>
        </authorList>
    </citation>
    <scope>NUCLEOTIDE SEQUENCE</scope>
    <source>
        <strain evidence="6">C21-152</strain>
    </source>
</reference>